<dbReference type="EMBL" id="CM056744">
    <property type="protein sequence ID" value="KAJ8664852.1"/>
    <property type="molecule type" value="Genomic_DNA"/>
</dbReference>
<gene>
    <name evidence="1" type="ORF">QAD02_006514</name>
</gene>
<keyword evidence="2" id="KW-1185">Reference proteome</keyword>
<protein>
    <submittedName>
        <fullName evidence="1">Uncharacterized protein</fullName>
    </submittedName>
</protein>
<dbReference type="Proteomes" id="UP001239111">
    <property type="component" value="Chromosome 4"/>
</dbReference>
<comment type="caution">
    <text evidence="1">The sequence shown here is derived from an EMBL/GenBank/DDBJ whole genome shotgun (WGS) entry which is preliminary data.</text>
</comment>
<reference evidence="1" key="1">
    <citation type="submission" date="2023-04" db="EMBL/GenBank/DDBJ databases">
        <title>A chromosome-level genome assembly of the parasitoid wasp Eretmocerus hayati.</title>
        <authorList>
            <person name="Zhong Y."/>
            <person name="Liu S."/>
            <person name="Liu Y."/>
        </authorList>
    </citation>
    <scope>NUCLEOTIDE SEQUENCE</scope>
    <source>
        <strain evidence="1">ZJU_SS_LIU_2023</strain>
    </source>
</reference>
<proteinExistence type="predicted"/>
<evidence type="ECO:0000313" key="1">
    <source>
        <dbReference type="EMBL" id="KAJ8664852.1"/>
    </source>
</evidence>
<organism evidence="1 2">
    <name type="scientific">Eretmocerus hayati</name>
    <dbReference type="NCBI Taxonomy" id="131215"/>
    <lineage>
        <taxon>Eukaryota</taxon>
        <taxon>Metazoa</taxon>
        <taxon>Ecdysozoa</taxon>
        <taxon>Arthropoda</taxon>
        <taxon>Hexapoda</taxon>
        <taxon>Insecta</taxon>
        <taxon>Pterygota</taxon>
        <taxon>Neoptera</taxon>
        <taxon>Endopterygota</taxon>
        <taxon>Hymenoptera</taxon>
        <taxon>Apocrita</taxon>
        <taxon>Proctotrupomorpha</taxon>
        <taxon>Chalcidoidea</taxon>
        <taxon>Aphelinidae</taxon>
        <taxon>Aphelininae</taxon>
        <taxon>Eretmocerus</taxon>
    </lineage>
</organism>
<accession>A0ACC2N1F8</accession>
<evidence type="ECO:0000313" key="2">
    <source>
        <dbReference type="Proteomes" id="UP001239111"/>
    </source>
</evidence>
<name>A0ACC2N1F8_9HYME</name>
<sequence length="632" mass="73164">MSEKENVADVEEFLSGPLAQWFLSCLHPVTDEKVTYEEIIDGPLLQYLLLKTCRTKFGDLRLNPSTSRRYPSSYTPSSDDLMTTTTILPSGGVTTIRSQNLETFLMALRRYYDMELDRILVRLPDVSKLAREPRLHTKEIKLMLSLLLGCAVSCERQAEFIEGIQNLDKQVQLGLAQCIIEVQIEPGLVLGRSMLNKDPNESEEEHSKRMDEFFEAVRNLDRERNDYHLQLQNGKGGNKRVNEVEANLRTTSKELERVIDELTDREEKIEQYRVDIEKLKKENDKLSSEARSLNYYRDELDIAQEKASKTDQLELEVYRLKRKLDDFEYSKNSLGELREEMRLFSLKKASLDEELGILRGETRAKTIKISFLEKRLEEMQKKMDETSSENKKLTEEYENLKRANANLLREQQQAAARQSTESSTSAFTLEPLSTSISKAESSNLTSSIPATYVNVLLIQQNRLCQMLKESQRQIRIKDEANAELKRNCLKSLDENKRLTENIKKLILEKNPQLSDPYHKVNIKKENIPADEDSENLEEFNYYGVIHQAKSNTNHKDQRLPERKHYNGESLTERIFLEKMNPEMYRSRADTVGLATISKNKQISSSKANNNNGAFFNPTPIVPMNNRRRNLKI</sequence>